<accession>A0A2T7PYD6</accession>
<feature type="transmembrane region" description="Helical" evidence="2">
    <location>
        <begin position="147"/>
        <end position="167"/>
    </location>
</feature>
<evidence type="ECO:0000313" key="3">
    <source>
        <dbReference type="EMBL" id="PVD38442.1"/>
    </source>
</evidence>
<feature type="region of interest" description="Disordered" evidence="1">
    <location>
        <begin position="62"/>
        <end position="114"/>
    </location>
</feature>
<keyword evidence="2" id="KW-0472">Membrane</keyword>
<proteinExistence type="predicted"/>
<evidence type="ECO:0000313" key="4">
    <source>
        <dbReference type="Proteomes" id="UP000245119"/>
    </source>
</evidence>
<evidence type="ECO:0000256" key="1">
    <source>
        <dbReference type="SAM" id="MobiDB-lite"/>
    </source>
</evidence>
<protein>
    <submittedName>
        <fullName evidence="3">Uncharacterized protein</fullName>
    </submittedName>
</protein>
<keyword evidence="2" id="KW-0812">Transmembrane</keyword>
<keyword evidence="4" id="KW-1185">Reference proteome</keyword>
<name>A0A2T7PYD6_POMCA</name>
<dbReference type="Proteomes" id="UP000245119">
    <property type="component" value="Linkage Group LG1"/>
</dbReference>
<feature type="compositionally biased region" description="Basic and acidic residues" evidence="1">
    <location>
        <begin position="71"/>
        <end position="80"/>
    </location>
</feature>
<dbReference type="EMBL" id="PZQS01000001">
    <property type="protein sequence ID" value="PVD38442.1"/>
    <property type="molecule type" value="Genomic_DNA"/>
</dbReference>
<feature type="compositionally biased region" description="Polar residues" evidence="1">
    <location>
        <begin position="81"/>
        <end position="94"/>
    </location>
</feature>
<evidence type="ECO:0000256" key="2">
    <source>
        <dbReference type="SAM" id="Phobius"/>
    </source>
</evidence>
<keyword evidence="2" id="KW-1133">Transmembrane helix</keyword>
<organism evidence="3 4">
    <name type="scientific">Pomacea canaliculata</name>
    <name type="common">Golden apple snail</name>
    <dbReference type="NCBI Taxonomy" id="400727"/>
    <lineage>
        <taxon>Eukaryota</taxon>
        <taxon>Metazoa</taxon>
        <taxon>Spiralia</taxon>
        <taxon>Lophotrochozoa</taxon>
        <taxon>Mollusca</taxon>
        <taxon>Gastropoda</taxon>
        <taxon>Caenogastropoda</taxon>
        <taxon>Architaenioglossa</taxon>
        <taxon>Ampullarioidea</taxon>
        <taxon>Ampullariidae</taxon>
        <taxon>Pomacea</taxon>
    </lineage>
</organism>
<sequence>MVQAAQERPASKQAGGRAGVGDSAVSHAYTMVTQMYTVNAGMPKQKAPSLFGFPGLTLSPIPESPETDSLLNHKERKVPEQENTMWLESETSSQLDDRMPSKTRKDSLTPPQTPSACAVNVHVVQATFFSKDAPMTSQQRRAHLCKLSLFALCGFVFVAGIILWILVPTFT</sequence>
<feature type="region of interest" description="Disordered" evidence="1">
    <location>
        <begin position="1"/>
        <end position="21"/>
    </location>
</feature>
<feature type="compositionally biased region" description="Basic and acidic residues" evidence="1">
    <location>
        <begin position="95"/>
        <end position="107"/>
    </location>
</feature>
<dbReference type="AlphaFoldDB" id="A0A2T7PYD6"/>
<comment type="caution">
    <text evidence="3">The sequence shown here is derived from an EMBL/GenBank/DDBJ whole genome shotgun (WGS) entry which is preliminary data.</text>
</comment>
<gene>
    <name evidence="3" type="ORF">C0Q70_01057</name>
</gene>
<reference evidence="3 4" key="1">
    <citation type="submission" date="2018-04" db="EMBL/GenBank/DDBJ databases">
        <title>The genome of golden apple snail Pomacea canaliculata provides insight into stress tolerance and invasive adaptation.</title>
        <authorList>
            <person name="Liu C."/>
            <person name="Liu B."/>
            <person name="Ren Y."/>
            <person name="Zhang Y."/>
            <person name="Wang H."/>
            <person name="Li S."/>
            <person name="Jiang F."/>
            <person name="Yin L."/>
            <person name="Zhang G."/>
            <person name="Qian W."/>
            <person name="Fan W."/>
        </authorList>
    </citation>
    <scope>NUCLEOTIDE SEQUENCE [LARGE SCALE GENOMIC DNA]</scope>
    <source>
        <strain evidence="3">SZHN2017</strain>
        <tissue evidence="3">Muscle</tissue>
    </source>
</reference>